<name>A0AAD4R014_9BILA</name>
<dbReference type="Proteomes" id="UP001201812">
    <property type="component" value="Unassembled WGS sequence"/>
</dbReference>
<feature type="region of interest" description="Disordered" evidence="1">
    <location>
        <begin position="15"/>
        <end position="34"/>
    </location>
</feature>
<proteinExistence type="predicted"/>
<reference evidence="2" key="1">
    <citation type="submission" date="2022-01" db="EMBL/GenBank/DDBJ databases">
        <title>Genome Sequence Resource for Two Populations of Ditylenchus destructor, the Migratory Endoparasitic Phytonematode.</title>
        <authorList>
            <person name="Zhang H."/>
            <person name="Lin R."/>
            <person name="Xie B."/>
        </authorList>
    </citation>
    <scope>NUCLEOTIDE SEQUENCE</scope>
    <source>
        <strain evidence="2">BazhouSP</strain>
    </source>
</reference>
<comment type="caution">
    <text evidence="2">The sequence shown here is derived from an EMBL/GenBank/DDBJ whole genome shotgun (WGS) entry which is preliminary data.</text>
</comment>
<organism evidence="2 3">
    <name type="scientific">Ditylenchus destructor</name>
    <dbReference type="NCBI Taxonomy" id="166010"/>
    <lineage>
        <taxon>Eukaryota</taxon>
        <taxon>Metazoa</taxon>
        <taxon>Ecdysozoa</taxon>
        <taxon>Nematoda</taxon>
        <taxon>Chromadorea</taxon>
        <taxon>Rhabditida</taxon>
        <taxon>Tylenchina</taxon>
        <taxon>Tylenchomorpha</taxon>
        <taxon>Sphaerularioidea</taxon>
        <taxon>Anguinidae</taxon>
        <taxon>Anguininae</taxon>
        <taxon>Ditylenchus</taxon>
    </lineage>
</organism>
<protein>
    <submittedName>
        <fullName evidence="2">Uncharacterized protein</fullName>
    </submittedName>
</protein>
<evidence type="ECO:0000313" key="2">
    <source>
        <dbReference type="EMBL" id="KAI1712553.1"/>
    </source>
</evidence>
<evidence type="ECO:0000256" key="1">
    <source>
        <dbReference type="SAM" id="MobiDB-lite"/>
    </source>
</evidence>
<evidence type="ECO:0000313" key="3">
    <source>
        <dbReference type="Proteomes" id="UP001201812"/>
    </source>
</evidence>
<sequence>MDLFVDLDGFHDAQKQRTNNNSVTHKPKNDAASSGCYPGNECIFNSDNIIFFQRRNPIALLNIECSAIVCVTVSAYVTTHSHTQWPLDVLGLAGPPSLPP</sequence>
<dbReference type="EMBL" id="JAKKPZ010000018">
    <property type="protein sequence ID" value="KAI1712553.1"/>
    <property type="molecule type" value="Genomic_DNA"/>
</dbReference>
<gene>
    <name evidence="2" type="ORF">DdX_09645</name>
</gene>
<keyword evidence="3" id="KW-1185">Reference proteome</keyword>
<dbReference type="AlphaFoldDB" id="A0AAD4R014"/>
<accession>A0AAD4R014</accession>